<dbReference type="Pfam" id="PF04014">
    <property type="entry name" value="MazE_antitoxin"/>
    <property type="match status" value="1"/>
</dbReference>
<evidence type="ECO:0000259" key="2">
    <source>
        <dbReference type="PROSITE" id="PS51740"/>
    </source>
</evidence>
<evidence type="ECO:0000256" key="1">
    <source>
        <dbReference type="PROSITE-ProRule" id="PRU01076"/>
    </source>
</evidence>
<dbReference type="Gene3D" id="2.10.260.10">
    <property type="match status" value="1"/>
</dbReference>
<dbReference type="Proteomes" id="UP000515847">
    <property type="component" value="Chromosome"/>
</dbReference>
<dbReference type="KEGG" id="tfr:BR63_00310"/>
<name>A0A7G6DYK0_THEFR</name>
<keyword evidence="4" id="KW-1185">Reference proteome</keyword>
<evidence type="ECO:0000313" key="3">
    <source>
        <dbReference type="EMBL" id="QNB44904.1"/>
    </source>
</evidence>
<dbReference type="PANTHER" id="PTHR40516:SF1">
    <property type="entry name" value="ANTITOXIN CHPS-RELATED"/>
    <property type="match status" value="1"/>
</dbReference>
<keyword evidence="1 3" id="KW-0238">DNA-binding</keyword>
<dbReference type="InterPro" id="IPR039052">
    <property type="entry name" value="Antitox_PemI-like"/>
</dbReference>
<protein>
    <submittedName>
        <fullName evidence="3">AbrB/MazE/SpoVT family DNA-binding domain-containing protein</fullName>
    </submittedName>
</protein>
<accession>A0A7G6DYK0</accession>
<feature type="domain" description="SpoVT-AbrB" evidence="2">
    <location>
        <begin position="3"/>
        <end position="48"/>
    </location>
</feature>
<proteinExistence type="predicted"/>
<organism evidence="3 4">
    <name type="scientific">Thermanaerosceptrum fracticalcis</name>
    <dbReference type="NCBI Taxonomy" id="1712410"/>
    <lineage>
        <taxon>Bacteria</taxon>
        <taxon>Bacillati</taxon>
        <taxon>Bacillota</taxon>
        <taxon>Clostridia</taxon>
        <taxon>Eubacteriales</taxon>
        <taxon>Peptococcaceae</taxon>
        <taxon>Thermanaerosceptrum</taxon>
    </lineage>
</organism>
<reference evidence="3 4" key="1">
    <citation type="journal article" date="2019" name="Front. Microbiol.">
        <title>Thermoanaerosceptrum fracticalcis gen. nov. sp. nov., a Novel Fumarate-Fermenting Microorganism From a Deep Fractured Carbonate Aquifer of the US Great Basin.</title>
        <authorList>
            <person name="Hamilton-Brehm S.D."/>
            <person name="Stewart L.E."/>
            <person name="Zavarin M."/>
            <person name="Caldwell M."/>
            <person name="Lawson P.A."/>
            <person name="Onstott T.C."/>
            <person name="Grzymski J."/>
            <person name="Neveux I."/>
            <person name="Lollar B.S."/>
            <person name="Russell C.E."/>
            <person name="Moser D.P."/>
        </authorList>
    </citation>
    <scope>NUCLEOTIDE SEQUENCE [LARGE SCALE GENOMIC DNA]</scope>
    <source>
        <strain evidence="3 4">DRI-13</strain>
    </source>
</reference>
<dbReference type="EMBL" id="CP045798">
    <property type="protein sequence ID" value="QNB44904.1"/>
    <property type="molecule type" value="Genomic_DNA"/>
</dbReference>
<evidence type="ECO:0000313" key="4">
    <source>
        <dbReference type="Proteomes" id="UP000515847"/>
    </source>
</evidence>
<dbReference type="GO" id="GO:0003677">
    <property type="term" value="F:DNA binding"/>
    <property type="evidence" value="ECO:0007669"/>
    <property type="project" value="UniProtKB-UniRule"/>
</dbReference>
<dbReference type="OrthoDB" id="9795766at2"/>
<gene>
    <name evidence="3" type="ORF">BR63_00310</name>
</gene>
<dbReference type="SMART" id="SM00966">
    <property type="entry name" value="SpoVT_AbrB"/>
    <property type="match status" value="1"/>
</dbReference>
<dbReference type="AlphaFoldDB" id="A0A7G6DYK0"/>
<dbReference type="InterPro" id="IPR037914">
    <property type="entry name" value="SpoVT-AbrB_sf"/>
</dbReference>
<dbReference type="GO" id="GO:0097351">
    <property type="term" value="F:toxin sequestering activity"/>
    <property type="evidence" value="ECO:0007669"/>
    <property type="project" value="InterPro"/>
</dbReference>
<dbReference type="RefSeq" id="WP_034424522.1">
    <property type="nucleotide sequence ID" value="NZ_CP045798.1"/>
</dbReference>
<sequence>MITRFQKWGNSQGIRIPKHILNQASFSEEDEVEIVVEDKSIVIRHVISPLKKYDLKELFDGYNGDYRPGEDWGSPQGREEL</sequence>
<dbReference type="PANTHER" id="PTHR40516">
    <property type="entry name" value="ANTITOXIN CHPS-RELATED"/>
    <property type="match status" value="1"/>
</dbReference>
<dbReference type="SUPFAM" id="SSF89447">
    <property type="entry name" value="AbrB/MazE/MraZ-like"/>
    <property type="match status" value="1"/>
</dbReference>
<dbReference type="PROSITE" id="PS51740">
    <property type="entry name" value="SPOVT_ABRB"/>
    <property type="match status" value="1"/>
</dbReference>
<dbReference type="InterPro" id="IPR007159">
    <property type="entry name" value="SpoVT-AbrB_dom"/>
</dbReference>